<dbReference type="GO" id="GO:0001228">
    <property type="term" value="F:DNA-binding transcription activator activity, RNA polymerase II-specific"/>
    <property type="evidence" value="ECO:0007669"/>
    <property type="project" value="TreeGrafter"/>
</dbReference>
<evidence type="ECO:0000256" key="1">
    <source>
        <dbReference type="ARBA" id="ARBA00023242"/>
    </source>
</evidence>
<dbReference type="SMART" id="SM00066">
    <property type="entry name" value="GAL4"/>
    <property type="match status" value="1"/>
</dbReference>
<name>A0A6A5YDA2_9PEZI</name>
<dbReference type="InterPro" id="IPR001138">
    <property type="entry name" value="Zn2Cys6_DnaBD"/>
</dbReference>
<dbReference type="InterPro" id="IPR036864">
    <property type="entry name" value="Zn2-C6_fun-type_DNA-bd_sf"/>
</dbReference>
<dbReference type="PROSITE" id="PS50048">
    <property type="entry name" value="ZN2_CY6_FUNGAL_2"/>
    <property type="match status" value="1"/>
</dbReference>
<dbReference type="InterPro" id="IPR021858">
    <property type="entry name" value="Fun_TF"/>
</dbReference>
<dbReference type="EMBL" id="ML978715">
    <property type="protein sequence ID" value="KAF2088811.1"/>
    <property type="molecule type" value="Genomic_DNA"/>
</dbReference>
<accession>A0A6A5YDA2</accession>
<dbReference type="PROSITE" id="PS00463">
    <property type="entry name" value="ZN2_CY6_FUNGAL_1"/>
    <property type="match status" value="1"/>
</dbReference>
<dbReference type="SUPFAM" id="SSF57701">
    <property type="entry name" value="Zn2/Cys6 DNA-binding domain"/>
    <property type="match status" value="1"/>
</dbReference>
<dbReference type="OrthoDB" id="3546279at2759"/>
<proteinExistence type="predicted"/>
<reference evidence="3" key="1">
    <citation type="journal article" date="2020" name="Stud. Mycol.">
        <title>101 Dothideomycetes genomes: a test case for predicting lifestyles and emergence of pathogens.</title>
        <authorList>
            <person name="Haridas S."/>
            <person name="Albert R."/>
            <person name="Binder M."/>
            <person name="Bloem J."/>
            <person name="Labutti K."/>
            <person name="Salamov A."/>
            <person name="Andreopoulos B."/>
            <person name="Baker S."/>
            <person name="Barry K."/>
            <person name="Bills G."/>
            <person name="Bluhm B."/>
            <person name="Cannon C."/>
            <person name="Castanera R."/>
            <person name="Culley D."/>
            <person name="Daum C."/>
            <person name="Ezra D."/>
            <person name="Gonzalez J."/>
            <person name="Henrissat B."/>
            <person name="Kuo A."/>
            <person name="Liang C."/>
            <person name="Lipzen A."/>
            <person name="Lutzoni F."/>
            <person name="Magnuson J."/>
            <person name="Mondo S."/>
            <person name="Nolan M."/>
            <person name="Ohm R."/>
            <person name="Pangilinan J."/>
            <person name="Park H.-J."/>
            <person name="Ramirez L."/>
            <person name="Alfaro M."/>
            <person name="Sun H."/>
            <person name="Tritt A."/>
            <person name="Yoshinaga Y."/>
            <person name="Zwiers L.-H."/>
            <person name="Turgeon B."/>
            <person name="Goodwin S."/>
            <person name="Spatafora J."/>
            <person name="Crous P."/>
            <person name="Grigoriev I."/>
        </authorList>
    </citation>
    <scope>NUCLEOTIDE SEQUENCE</scope>
    <source>
        <strain evidence="3">CBS 121410</strain>
    </source>
</reference>
<sequence>GCTRCKARRVKCDEGKPCRNCVRRREHCNLRNGASPNTIDAIGALIQQPQLPLPTDWAQDLHLMHHYTKTTSTTYSTREELIEVWQSWVPAAAIKYPFLMHGILATSALHLAHTHPNEALKYLSLFTNHQSLALTGFRSALPSITPENCHAIFAASMITSFSS</sequence>
<feature type="domain" description="Zn(2)-C6 fungal-type" evidence="2">
    <location>
        <begin position="1"/>
        <end position="30"/>
    </location>
</feature>
<organism evidence="3 4">
    <name type="scientific">Saccharata proteae CBS 121410</name>
    <dbReference type="NCBI Taxonomy" id="1314787"/>
    <lineage>
        <taxon>Eukaryota</taxon>
        <taxon>Fungi</taxon>
        <taxon>Dikarya</taxon>
        <taxon>Ascomycota</taxon>
        <taxon>Pezizomycotina</taxon>
        <taxon>Dothideomycetes</taxon>
        <taxon>Dothideomycetes incertae sedis</taxon>
        <taxon>Botryosphaeriales</taxon>
        <taxon>Saccharataceae</taxon>
        <taxon>Saccharata</taxon>
    </lineage>
</organism>
<evidence type="ECO:0000313" key="4">
    <source>
        <dbReference type="Proteomes" id="UP000799776"/>
    </source>
</evidence>
<feature type="non-terminal residue" evidence="3">
    <location>
        <position position="163"/>
    </location>
</feature>
<protein>
    <recommendedName>
        <fullName evidence="2">Zn(2)-C6 fungal-type domain-containing protein</fullName>
    </recommendedName>
</protein>
<dbReference type="InterPro" id="IPR053157">
    <property type="entry name" value="Sterol_Uptake_Regulator"/>
</dbReference>
<gene>
    <name evidence="3" type="ORF">K490DRAFT_19036</name>
</gene>
<dbReference type="GO" id="GO:0008270">
    <property type="term" value="F:zinc ion binding"/>
    <property type="evidence" value="ECO:0007669"/>
    <property type="project" value="InterPro"/>
</dbReference>
<dbReference type="AlphaFoldDB" id="A0A6A5YDA2"/>
<evidence type="ECO:0000313" key="3">
    <source>
        <dbReference type="EMBL" id="KAF2088811.1"/>
    </source>
</evidence>
<dbReference type="PANTHER" id="PTHR47784">
    <property type="entry name" value="STEROL UPTAKE CONTROL PROTEIN 2"/>
    <property type="match status" value="1"/>
</dbReference>
<dbReference type="PANTHER" id="PTHR47784:SF5">
    <property type="entry name" value="STEROL UPTAKE CONTROL PROTEIN 2"/>
    <property type="match status" value="1"/>
</dbReference>
<dbReference type="Pfam" id="PF11951">
    <property type="entry name" value="Fungal_trans_2"/>
    <property type="match status" value="1"/>
</dbReference>
<evidence type="ECO:0000259" key="2">
    <source>
        <dbReference type="PROSITE" id="PS50048"/>
    </source>
</evidence>
<dbReference type="Proteomes" id="UP000799776">
    <property type="component" value="Unassembled WGS sequence"/>
</dbReference>
<dbReference type="Pfam" id="PF00172">
    <property type="entry name" value="Zn_clus"/>
    <property type="match status" value="1"/>
</dbReference>
<feature type="non-terminal residue" evidence="3">
    <location>
        <position position="1"/>
    </location>
</feature>
<keyword evidence="4" id="KW-1185">Reference proteome</keyword>
<dbReference type="Gene3D" id="4.10.240.10">
    <property type="entry name" value="Zn(2)-C6 fungal-type DNA-binding domain"/>
    <property type="match status" value="1"/>
</dbReference>
<keyword evidence="1" id="KW-0539">Nucleus</keyword>
<dbReference type="CDD" id="cd00067">
    <property type="entry name" value="GAL4"/>
    <property type="match status" value="1"/>
</dbReference>